<dbReference type="Proteomes" id="UP000265509">
    <property type="component" value="Unassembled WGS sequence"/>
</dbReference>
<keyword evidence="6" id="KW-1185">Reference proteome</keyword>
<feature type="domain" description="HTH hxlR-type" evidence="4">
    <location>
        <begin position="1"/>
        <end position="95"/>
    </location>
</feature>
<comment type="caution">
    <text evidence="5">The sequence shown here is derived from an EMBL/GenBank/DDBJ whole genome shotgun (WGS) entry which is preliminary data.</text>
</comment>
<dbReference type="InterPro" id="IPR036388">
    <property type="entry name" value="WH-like_DNA-bd_sf"/>
</dbReference>
<keyword evidence="3" id="KW-0804">Transcription</keyword>
<dbReference type="EMBL" id="QRAN01000043">
    <property type="protein sequence ID" value="RLQ20175.1"/>
    <property type="molecule type" value="Genomic_DNA"/>
</dbReference>
<dbReference type="PROSITE" id="PS51118">
    <property type="entry name" value="HTH_HXLR"/>
    <property type="match status" value="2"/>
</dbReference>
<dbReference type="Pfam" id="PF01638">
    <property type="entry name" value="HxlR"/>
    <property type="match status" value="2"/>
</dbReference>
<dbReference type="SUPFAM" id="SSF46785">
    <property type="entry name" value="Winged helix' DNA-binding domain"/>
    <property type="match status" value="2"/>
</dbReference>
<accession>A0A3L7DTS7</accession>
<dbReference type="PROSITE" id="PS01117">
    <property type="entry name" value="HTH_MARR_1"/>
    <property type="match status" value="1"/>
</dbReference>
<dbReference type="InterPro" id="IPR002577">
    <property type="entry name" value="HTH_HxlR"/>
</dbReference>
<sequence>MRTLDVVGDPWALQIIKEAFLGVRRFQDFQSRLGITRQTLILRLNRFTEEALMYKAPVQDGRLVHEYRLTPKGADLYSFIIMVWRWHSHWHADASILPARLYHSNCGKLLQPEMCCHACQGEIAIEDVTFRSINKAAAVAGSNGRRPRIVNKLEDLGSDYLATVVIGDGWSIQILTVIMRGVYNYDAIRKVLGISSNVLSARLKTLLSLDLLQVQGDDRDGRLVSYHLTEKGRGIFPMILALMQWGDHWMAGSTGPADLLLHDGCGHILEHRVQCAHCRERLRLEDVSFTSPP</sequence>
<dbReference type="AlphaFoldDB" id="A0A3L7DTS7"/>
<reference evidence="5 6" key="1">
    <citation type="submission" date="2018-07" db="EMBL/GenBank/DDBJ databases">
        <title>Halioglobus sp. genome submission.</title>
        <authorList>
            <person name="Ye M.-Q."/>
            <person name="Du Z.-J."/>
        </authorList>
    </citation>
    <scope>NUCLEOTIDE SEQUENCE [LARGE SCALE GENOMIC DNA]</scope>
    <source>
        <strain evidence="5 6">U0301</strain>
    </source>
</reference>
<dbReference type="OrthoDB" id="9807069at2"/>
<protein>
    <submittedName>
        <fullName evidence="5">Transcriptional regulator</fullName>
    </submittedName>
</protein>
<evidence type="ECO:0000256" key="3">
    <source>
        <dbReference type="ARBA" id="ARBA00023163"/>
    </source>
</evidence>
<organism evidence="5 6">
    <name type="scientific">Seongchinamella sediminis</name>
    <dbReference type="NCBI Taxonomy" id="2283635"/>
    <lineage>
        <taxon>Bacteria</taxon>
        <taxon>Pseudomonadati</taxon>
        <taxon>Pseudomonadota</taxon>
        <taxon>Gammaproteobacteria</taxon>
        <taxon>Cellvibrionales</taxon>
        <taxon>Halieaceae</taxon>
        <taxon>Seongchinamella</taxon>
    </lineage>
</organism>
<evidence type="ECO:0000259" key="4">
    <source>
        <dbReference type="PROSITE" id="PS51118"/>
    </source>
</evidence>
<dbReference type="RefSeq" id="WP_117957636.1">
    <property type="nucleotide sequence ID" value="NZ_QRAN01000043.1"/>
</dbReference>
<dbReference type="PANTHER" id="PTHR33204:SF36">
    <property type="entry name" value="TRANSCRIPTIONAL REGULATORY PROTEIN"/>
    <property type="match status" value="1"/>
</dbReference>
<keyword evidence="1" id="KW-0805">Transcription regulation</keyword>
<dbReference type="Gene3D" id="1.10.10.10">
    <property type="entry name" value="Winged helix-like DNA-binding domain superfamily/Winged helix DNA-binding domain"/>
    <property type="match status" value="2"/>
</dbReference>
<gene>
    <name evidence="5" type="ORF">DWB85_19030</name>
</gene>
<dbReference type="GO" id="GO:0003677">
    <property type="term" value="F:DNA binding"/>
    <property type="evidence" value="ECO:0007669"/>
    <property type="project" value="UniProtKB-KW"/>
</dbReference>
<dbReference type="InterPro" id="IPR023187">
    <property type="entry name" value="Tscrpt_reg_MarR-type_CS"/>
</dbReference>
<keyword evidence="2" id="KW-0238">DNA-binding</keyword>
<evidence type="ECO:0000256" key="1">
    <source>
        <dbReference type="ARBA" id="ARBA00023015"/>
    </source>
</evidence>
<dbReference type="PANTHER" id="PTHR33204">
    <property type="entry name" value="TRANSCRIPTIONAL REGULATOR, MARR FAMILY"/>
    <property type="match status" value="1"/>
</dbReference>
<evidence type="ECO:0000256" key="2">
    <source>
        <dbReference type="ARBA" id="ARBA00023125"/>
    </source>
</evidence>
<evidence type="ECO:0000313" key="6">
    <source>
        <dbReference type="Proteomes" id="UP000265509"/>
    </source>
</evidence>
<proteinExistence type="predicted"/>
<name>A0A3L7DTS7_9GAMM</name>
<evidence type="ECO:0000313" key="5">
    <source>
        <dbReference type="EMBL" id="RLQ20175.1"/>
    </source>
</evidence>
<feature type="domain" description="HTH hxlR-type" evidence="4">
    <location>
        <begin position="157"/>
        <end position="254"/>
    </location>
</feature>
<dbReference type="InterPro" id="IPR036390">
    <property type="entry name" value="WH_DNA-bd_sf"/>
</dbReference>